<organism evidence="1 2">
    <name type="scientific">Collimonas pratensis</name>
    <dbReference type="NCBI Taxonomy" id="279113"/>
    <lineage>
        <taxon>Bacteria</taxon>
        <taxon>Pseudomonadati</taxon>
        <taxon>Pseudomonadota</taxon>
        <taxon>Betaproteobacteria</taxon>
        <taxon>Burkholderiales</taxon>
        <taxon>Oxalobacteraceae</taxon>
        <taxon>Collimonas</taxon>
    </lineage>
</organism>
<name>A0ABM5ZAX6_9BURK</name>
<accession>A0ABM5ZAX6</accession>
<reference evidence="1 2" key="1">
    <citation type="submission" date="2015-11" db="EMBL/GenBank/DDBJ databases">
        <title>Exploring the genomic traits of fungus-feeding bacterial genus Collimonas.</title>
        <authorList>
            <person name="Song C."/>
            <person name="Schmidt R."/>
            <person name="de Jager V."/>
            <person name="Krzyzanowska D."/>
            <person name="Jongedijk E."/>
            <person name="Cankar K."/>
            <person name="Beekwilder J."/>
            <person name="van Veen A."/>
            <person name="de Boer W."/>
            <person name="van Veen J.A."/>
            <person name="Garbeva P."/>
        </authorList>
    </citation>
    <scope>NUCLEOTIDE SEQUENCE [LARGE SCALE GENOMIC DNA]</scope>
    <source>
        <strain evidence="1 2">Ter291</strain>
    </source>
</reference>
<keyword evidence="2" id="KW-1185">Reference proteome</keyword>
<gene>
    <name evidence="1" type="ORF">CPter291_4017</name>
</gene>
<dbReference type="EMBL" id="CP013236">
    <property type="protein sequence ID" value="AMP16250.1"/>
    <property type="molecule type" value="Genomic_DNA"/>
</dbReference>
<proteinExistence type="predicted"/>
<sequence length="48" mass="5666">MLHYSTKIVCCQYVSYIHMRQQHMGVLATSTHDDIHKLNDSYVKLKLD</sequence>
<evidence type="ECO:0000313" key="1">
    <source>
        <dbReference type="EMBL" id="AMP16250.1"/>
    </source>
</evidence>
<dbReference type="Proteomes" id="UP000074914">
    <property type="component" value="Chromosome"/>
</dbReference>
<protein>
    <submittedName>
        <fullName evidence="1">Uncharacterized protein</fullName>
    </submittedName>
</protein>
<evidence type="ECO:0000313" key="2">
    <source>
        <dbReference type="Proteomes" id="UP000074914"/>
    </source>
</evidence>